<proteinExistence type="predicted"/>
<protein>
    <submittedName>
        <fullName evidence="1">Uncharacterized protein</fullName>
    </submittedName>
</protein>
<dbReference type="AlphaFoldDB" id="A0A0E9SCJ5"/>
<evidence type="ECO:0000313" key="1">
    <source>
        <dbReference type="EMBL" id="JAH39114.1"/>
    </source>
</evidence>
<accession>A0A0E9SCJ5</accession>
<dbReference type="EMBL" id="GBXM01069463">
    <property type="protein sequence ID" value="JAH39114.1"/>
    <property type="molecule type" value="Transcribed_RNA"/>
</dbReference>
<sequence length="50" mass="6257">MLQYGPFFQFDILINNIHFIFFPLLRFRHLLTKEFLQFIKITRTYTPCHH</sequence>
<organism evidence="1">
    <name type="scientific">Anguilla anguilla</name>
    <name type="common">European freshwater eel</name>
    <name type="synonym">Muraena anguilla</name>
    <dbReference type="NCBI Taxonomy" id="7936"/>
    <lineage>
        <taxon>Eukaryota</taxon>
        <taxon>Metazoa</taxon>
        <taxon>Chordata</taxon>
        <taxon>Craniata</taxon>
        <taxon>Vertebrata</taxon>
        <taxon>Euteleostomi</taxon>
        <taxon>Actinopterygii</taxon>
        <taxon>Neopterygii</taxon>
        <taxon>Teleostei</taxon>
        <taxon>Anguilliformes</taxon>
        <taxon>Anguillidae</taxon>
        <taxon>Anguilla</taxon>
    </lineage>
</organism>
<reference evidence="1" key="2">
    <citation type="journal article" date="2015" name="Fish Shellfish Immunol.">
        <title>Early steps in the European eel (Anguilla anguilla)-Vibrio vulnificus interaction in the gills: Role of the RtxA13 toxin.</title>
        <authorList>
            <person name="Callol A."/>
            <person name="Pajuelo D."/>
            <person name="Ebbesson L."/>
            <person name="Teles M."/>
            <person name="MacKenzie S."/>
            <person name="Amaro C."/>
        </authorList>
    </citation>
    <scope>NUCLEOTIDE SEQUENCE</scope>
</reference>
<name>A0A0E9SCJ5_ANGAN</name>
<reference evidence="1" key="1">
    <citation type="submission" date="2014-11" db="EMBL/GenBank/DDBJ databases">
        <authorList>
            <person name="Amaro Gonzalez C."/>
        </authorList>
    </citation>
    <scope>NUCLEOTIDE SEQUENCE</scope>
</reference>